<dbReference type="GO" id="GO:0042802">
    <property type="term" value="F:identical protein binding"/>
    <property type="evidence" value="ECO:0007669"/>
    <property type="project" value="EnsemblFungi"/>
</dbReference>
<evidence type="ECO:0000313" key="2">
    <source>
        <dbReference type="EMBL" id="CCF57298.1"/>
    </source>
</evidence>
<feature type="region of interest" description="Disordered" evidence="1">
    <location>
        <begin position="282"/>
        <end position="307"/>
    </location>
</feature>
<dbReference type="OrthoDB" id="5801062at2759"/>
<dbReference type="HOGENOM" id="CLU_064983_0_0_1"/>
<dbReference type="eggNOG" id="ENOG502S084">
    <property type="taxonomic scope" value="Eukaryota"/>
</dbReference>
<dbReference type="GO" id="GO:0000706">
    <property type="term" value="P:meiotic DNA double-strand break processing"/>
    <property type="evidence" value="ECO:0007669"/>
    <property type="project" value="EnsemblFungi"/>
</dbReference>
<dbReference type="EMBL" id="HE650823">
    <property type="protein sequence ID" value="CCF57298.1"/>
    <property type="molecule type" value="Genomic_DNA"/>
</dbReference>
<dbReference type="GeneID" id="13885217"/>
<name>H2ASE8_KAZAF</name>
<accession>H2ASE8</accession>
<organism evidence="2 3">
    <name type="scientific">Kazachstania africana (strain ATCC 22294 / BCRC 22015 / CBS 2517 / CECT 1963 / NBRC 1671 / NRRL Y-8276)</name>
    <name type="common">Yeast</name>
    <name type="synonym">Kluyveromyces africanus</name>
    <dbReference type="NCBI Taxonomy" id="1071382"/>
    <lineage>
        <taxon>Eukaryota</taxon>
        <taxon>Fungi</taxon>
        <taxon>Dikarya</taxon>
        <taxon>Ascomycota</taxon>
        <taxon>Saccharomycotina</taxon>
        <taxon>Saccharomycetes</taxon>
        <taxon>Saccharomycetales</taxon>
        <taxon>Saccharomycetaceae</taxon>
        <taxon>Kazachstania</taxon>
    </lineage>
</organism>
<evidence type="ECO:0000256" key="1">
    <source>
        <dbReference type="SAM" id="MobiDB-lite"/>
    </source>
</evidence>
<evidence type="ECO:0000313" key="3">
    <source>
        <dbReference type="Proteomes" id="UP000005220"/>
    </source>
</evidence>
<dbReference type="Proteomes" id="UP000005220">
    <property type="component" value="Chromosome 3"/>
</dbReference>
<dbReference type="GO" id="GO:0042138">
    <property type="term" value="P:meiotic DNA double-strand break formation"/>
    <property type="evidence" value="ECO:0007669"/>
    <property type="project" value="EnsemblFungi"/>
</dbReference>
<dbReference type="AlphaFoldDB" id="H2ASE8"/>
<feature type="compositionally biased region" description="Basic and acidic residues" evidence="1">
    <location>
        <begin position="132"/>
        <end position="142"/>
    </location>
</feature>
<dbReference type="KEGG" id="kaf:KAFR_0C03060"/>
<dbReference type="STRING" id="1071382.H2ASE8"/>
<dbReference type="GO" id="GO:0010791">
    <property type="term" value="P:DNA double-strand break processing involved in repair via synthesis-dependent strand annealing"/>
    <property type="evidence" value="ECO:0007669"/>
    <property type="project" value="EnsemblFungi"/>
</dbReference>
<feature type="region of interest" description="Disordered" evidence="1">
    <location>
        <begin position="128"/>
        <end position="147"/>
    </location>
</feature>
<dbReference type="GO" id="GO:0006308">
    <property type="term" value="P:DNA catabolic process"/>
    <property type="evidence" value="ECO:0007669"/>
    <property type="project" value="EnsemblFungi"/>
</dbReference>
<dbReference type="RefSeq" id="XP_003956433.1">
    <property type="nucleotide sequence ID" value="XM_003956384.1"/>
</dbReference>
<protein>
    <submittedName>
        <fullName evidence="2">Uncharacterized protein</fullName>
    </submittedName>
</protein>
<proteinExistence type="predicted"/>
<keyword evidence="3" id="KW-1185">Reference proteome</keyword>
<reference evidence="2 3" key="1">
    <citation type="journal article" date="2011" name="Proc. Natl. Acad. Sci. U.S.A.">
        <title>Evolutionary erosion of yeast sex chromosomes by mating-type switching accidents.</title>
        <authorList>
            <person name="Gordon J.L."/>
            <person name="Armisen D."/>
            <person name="Proux-Wera E."/>
            <person name="Oheigeartaigh S.S."/>
            <person name="Byrne K.P."/>
            <person name="Wolfe K.H."/>
        </authorList>
    </citation>
    <scope>NUCLEOTIDE SEQUENCE [LARGE SCALE GENOMIC DNA]</scope>
    <source>
        <strain evidence="3">ATCC 22294 / BCRC 22015 / CBS 2517 / CECT 1963 / NBRC 1671 / NRRL Y-8276</strain>
    </source>
</reference>
<dbReference type="InParanoid" id="H2ASE8"/>
<dbReference type="FunCoup" id="H2ASE8">
    <property type="interactions" value="58"/>
</dbReference>
<sequence length="364" mass="42047">MHLKSQLQELLHLNIAELLTVQHDVTMLLEEKINNLKLSCLEREDCRHGERKGSHTIEIGPFLKSDRINDRIRGDKDSICSDSEMEADSEDFILTQLDSADPTSQSPLKIGCGADNVTTGFSSPLKSIVDNNDERGRNKTYGEARPNTVSDITDKDSIRHNLSHSKKRACMDAGVDRSDGTQCKKLKPINLNGKKALRTDQENKPLKSKTCDFNTNPWTSKPWILEDFKPNEAYTTYRKNTMKIEGFYSKVGSPNEWHNNNRNVKDMENGNYFNEEFENLRQRSKSPPGFGRLDFPSTQERADDKERSRQILYEKTRHRFLAAVNKDLPLEKREYIFKKDDLNKMVDDDILAWCNEDLQIFVRR</sequence>
<dbReference type="GO" id="GO:0031860">
    <property type="term" value="P:telomeric 3' overhang formation"/>
    <property type="evidence" value="ECO:0007669"/>
    <property type="project" value="EnsemblFungi"/>
</dbReference>
<dbReference type="GO" id="GO:0007534">
    <property type="term" value="P:gene conversion at mating-type locus"/>
    <property type="evidence" value="ECO:0007669"/>
    <property type="project" value="EnsemblFungi"/>
</dbReference>
<dbReference type="GO" id="GO:0170053">
    <property type="term" value="F:nuclease activator activity"/>
    <property type="evidence" value="ECO:0007669"/>
    <property type="project" value="EnsemblFungi"/>
</dbReference>
<dbReference type="GO" id="GO:0030870">
    <property type="term" value="C:Mre11 complex"/>
    <property type="evidence" value="ECO:0007669"/>
    <property type="project" value="EnsemblFungi"/>
</dbReference>
<gene>
    <name evidence="2" type="primary">KAFR0C03060</name>
    <name evidence="2" type="ORF">KAFR_0C03060</name>
</gene>
<dbReference type="GO" id="GO:0003690">
    <property type="term" value="F:double-stranded DNA binding"/>
    <property type="evidence" value="ECO:0007669"/>
    <property type="project" value="EnsemblFungi"/>
</dbReference>